<evidence type="ECO:0000313" key="2">
    <source>
        <dbReference type="Proteomes" id="UP000319716"/>
    </source>
</evidence>
<protein>
    <submittedName>
        <fullName evidence="1">Uncharacterized protein</fullName>
    </submittedName>
</protein>
<organism evidence="1 2">
    <name type="scientific">Sporolactobacillus inulinus</name>
    <dbReference type="NCBI Taxonomy" id="2078"/>
    <lineage>
        <taxon>Bacteria</taxon>
        <taxon>Bacillati</taxon>
        <taxon>Bacillota</taxon>
        <taxon>Bacilli</taxon>
        <taxon>Bacillales</taxon>
        <taxon>Sporolactobacillaceae</taxon>
        <taxon>Sporolactobacillus</taxon>
    </lineage>
</organism>
<gene>
    <name evidence="1" type="ORF">NBRC111894_1987</name>
</gene>
<dbReference type="EMBL" id="BEXB01000014">
    <property type="protein sequence ID" value="GAY76433.1"/>
    <property type="molecule type" value="Genomic_DNA"/>
</dbReference>
<proteinExistence type="predicted"/>
<dbReference type="Proteomes" id="UP000319716">
    <property type="component" value="Unassembled WGS sequence"/>
</dbReference>
<name>A0A4Y1ZBW7_9BACL</name>
<sequence>MQIVINNRMVPFYQILTGRSHISLKLKGQGLKKAVFSLKSR</sequence>
<reference evidence="1 2" key="1">
    <citation type="submission" date="2017-11" db="EMBL/GenBank/DDBJ databases">
        <title>Draft Genome Sequence of Sporolactobacillus inulinus NBRC 111894 Isolated from Koso, a Japanese Sugar-Vegetable Fermented Beverage.</title>
        <authorList>
            <person name="Chiou T.Y."/>
            <person name="Oshima K."/>
            <person name="Suda W."/>
            <person name="Hattori M."/>
            <person name="Takahashi T."/>
        </authorList>
    </citation>
    <scope>NUCLEOTIDE SEQUENCE [LARGE SCALE GENOMIC DNA]</scope>
    <source>
        <strain evidence="1 2">NBRC111894</strain>
    </source>
</reference>
<dbReference type="AlphaFoldDB" id="A0A4Y1ZBW7"/>
<comment type="caution">
    <text evidence="1">The sequence shown here is derived from an EMBL/GenBank/DDBJ whole genome shotgun (WGS) entry which is preliminary data.</text>
</comment>
<evidence type="ECO:0000313" key="1">
    <source>
        <dbReference type="EMBL" id="GAY76433.1"/>
    </source>
</evidence>
<accession>A0A4Y1ZBW7</accession>